<evidence type="ECO:0000256" key="15">
    <source>
        <dbReference type="ARBA" id="ARBA00023157"/>
    </source>
</evidence>
<feature type="compositionally biased region" description="Basic and acidic residues" evidence="18">
    <location>
        <begin position="4662"/>
        <end position="4675"/>
    </location>
</feature>
<dbReference type="Pfam" id="PF00017">
    <property type="entry name" value="SH2"/>
    <property type="match status" value="1"/>
</dbReference>
<dbReference type="GO" id="GO:0005245">
    <property type="term" value="F:voltage-gated calcium channel activity"/>
    <property type="evidence" value="ECO:0000318"/>
    <property type="project" value="GO_Central"/>
</dbReference>
<dbReference type="SMART" id="SM00327">
    <property type="entry name" value="VWA"/>
    <property type="match status" value="1"/>
</dbReference>
<dbReference type="SMART" id="SM00326">
    <property type="entry name" value="SH3"/>
    <property type="match status" value="2"/>
</dbReference>
<dbReference type="Gene3D" id="3.30.450.20">
    <property type="entry name" value="PAS domain"/>
    <property type="match status" value="1"/>
</dbReference>
<evidence type="ECO:0000256" key="19">
    <source>
        <dbReference type="SAM" id="Phobius"/>
    </source>
</evidence>
<evidence type="ECO:0000256" key="18">
    <source>
        <dbReference type="SAM" id="MobiDB-lite"/>
    </source>
</evidence>
<dbReference type="PROSITE" id="PS50261">
    <property type="entry name" value="G_PROTEIN_RECEP_F2_4"/>
    <property type="match status" value="1"/>
</dbReference>
<dbReference type="InterPro" id="IPR001214">
    <property type="entry name" value="SET_dom"/>
</dbReference>
<dbReference type="Gene3D" id="1.20.1070.10">
    <property type="entry name" value="Rhodopsin 7-helix transmembrane proteins"/>
    <property type="match status" value="1"/>
</dbReference>
<proteinExistence type="predicted"/>
<feature type="compositionally biased region" description="Basic and acidic residues" evidence="18">
    <location>
        <begin position="2685"/>
        <end position="2698"/>
    </location>
</feature>
<feature type="compositionally biased region" description="Low complexity" evidence="18">
    <location>
        <begin position="2721"/>
        <end position="2736"/>
    </location>
</feature>
<dbReference type="SMART" id="SM00317">
    <property type="entry name" value="SET"/>
    <property type="match status" value="1"/>
</dbReference>
<feature type="compositionally biased region" description="Basic residues" evidence="18">
    <location>
        <begin position="2675"/>
        <end position="2684"/>
    </location>
</feature>
<feature type="compositionally biased region" description="Basic and acidic residues" evidence="18">
    <location>
        <begin position="4886"/>
        <end position="4898"/>
    </location>
</feature>
<feature type="region of interest" description="Disordered" evidence="18">
    <location>
        <begin position="4886"/>
        <end position="4915"/>
    </location>
</feature>
<evidence type="ECO:0000256" key="7">
    <source>
        <dbReference type="ARBA" id="ARBA00022692"/>
    </source>
</evidence>
<evidence type="ECO:0000256" key="14">
    <source>
        <dbReference type="ARBA" id="ARBA00023136"/>
    </source>
</evidence>
<dbReference type="Gene3D" id="2.30.30.40">
    <property type="entry name" value="SH3 Domains"/>
    <property type="match status" value="2"/>
</dbReference>
<dbReference type="InterPro" id="IPR036028">
    <property type="entry name" value="SH3-like_dom_sf"/>
</dbReference>
<keyword evidence="7 19" id="KW-0812">Transmembrane</keyword>
<feature type="compositionally biased region" description="Basic and acidic residues" evidence="18">
    <location>
        <begin position="2488"/>
        <end position="2505"/>
    </location>
</feature>
<dbReference type="InterPro" id="IPR036465">
    <property type="entry name" value="vWFA_dom_sf"/>
</dbReference>
<evidence type="ECO:0000256" key="20">
    <source>
        <dbReference type="SAM" id="SignalP"/>
    </source>
</evidence>
<keyword evidence="13" id="KW-0406">Ion transport</keyword>
<keyword evidence="10" id="KW-0106">Calcium</keyword>
<dbReference type="Gene3D" id="3.30.505.10">
    <property type="entry name" value="SH2 domain"/>
    <property type="match status" value="1"/>
</dbReference>
<dbReference type="InterPro" id="IPR036860">
    <property type="entry name" value="SH2_dom_sf"/>
</dbReference>
<keyword evidence="5" id="KW-0109">Calcium transport</keyword>
<feature type="transmembrane region" description="Helical" evidence="19">
    <location>
        <begin position="2293"/>
        <end position="2315"/>
    </location>
</feature>
<dbReference type="SMART" id="SM00252">
    <property type="entry name" value="SH2"/>
    <property type="match status" value="1"/>
</dbReference>
<evidence type="ECO:0000256" key="9">
    <source>
        <dbReference type="ARBA" id="ARBA00022729"/>
    </source>
</evidence>
<dbReference type="Pfam" id="PF00856">
    <property type="entry name" value="SET"/>
    <property type="match status" value="1"/>
</dbReference>
<evidence type="ECO:0000256" key="17">
    <source>
        <dbReference type="ARBA" id="ARBA00023303"/>
    </source>
</evidence>
<name>A0A2A6CBK0_PRIPA</name>
<feature type="region of interest" description="Disordered" evidence="18">
    <location>
        <begin position="1686"/>
        <end position="1733"/>
    </location>
</feature>
<dbReference type="PROSITE" id="PS50002">
    <property type="entry name" value="SH3"/>
    <property type="match status" value="1"/>
</dbReference>
<keyword evidence="11" id="KW-0851">Voltage-gated channel</keyword>
<feature type="compositionally biased region" description="Basic and acidic residues" evidence="18">
    <location>
        <begin position="2592"/>
        <end position="2637"/>
    </location>
</feature>
<feature type="chain" id="PRO_5043769595" evidence="20">
    <location>
        <begin position="18"/>
        <end position="4952"/>
    </location>
</feature>
<dbReference type="GO" id="GO:0007166">
    <property type="term" value="P:cell surface receptor signaling pathway"/>
    <property type="evidence" value="ECO:0007669"/>
    <property type="project" value="InterPro"/>
</dbReference>
<keyword evidence="3" id="KW-0728">SH3 domain</keyword>
<reference evidence="22" key="1">
    <citation type="journal article" date="2008" name="Nat. Genet.">
        <title>The Pristionchus pacificus genome provides a unique perspective on nematode lifestyle and parasitism.</title>
        <authorList>
            <person name="Dieterich C."/>
            <person name="Clifton S.W."/>
            <person name="Schuster L.N."/>
            <person name="Chinwalla A."/>
            <person name="Delehaunty K."/>
            <person name="Dinkelacker I."/>
            <person name="Fulton L."/>
            <person name="Fulton R."/>
            <person name="Godfrey J."/>
            <person name="Minx P."/>
            <person name="Mitreva M."/>
            <person name="Roeseler W."/>
            <person name="Tian H."/>
            <person name="Witte H."/>
            <person name="Yang S.P."/>
            <person name="Wilson R.K."/>
            <person name="Sommer R.J."/>
        </authorList>
    </citation>
    <scope>NUCLEOTIDE SEQUENCE [LARGE SCALE GENOMIC DNA]</scope>
    <source>
        <strain evidence="22">PS312</strain>
    </source>
</reference>
<evidence type="ECO:0000256" key="16">
    <source>
        <dbReference type="ARBA" id="ARBA00023180"/>
    </source>
</evidence>
<dbReference type="InterPro" id="IPR013608">
    <property type="entry name" value="VWA_N"/>
</dbReference>
<evidence type="ECO:0000313" key="22">
    <source>
        <dbReference type="Proteomes" id="UP000005239"/>
    </source>
</evidence>
<evidence type="ECO:0000256" key="12">
    <source>
        <dbReference type="ARBA" id="ARBA00022989"/>
    </source>
</evidence>
<gene>
    <name evidence="21" type="primary">WBGene00096769</name>
</gene>
<keyword evidence="22" id="KW-1185">Reference proteome</keyword>
<keyword evidence="12 19" id="KW-1133">Transmembrane helix</keyword>
<keyword evidence="8" id="KW-0479">Metal-binding</keyword>
<dbReference type="Proteomes" id="UP000005239">
    <property type="component" value="Unassembled WGS sequence"/>
</dbReference>
<dbReference type="InterPro" id="IPR018785">
    <property type="entry name" value="CDPF1_dom"/>
</dbReference>
<keyword evidence="16" id="KW-0325">Glycoprotein</keyword>
<protein>
    <submittedName>
        <fullName evidence="21">Mth-2</fullName>
    </submittedName>
</protein>
<keyword evidence="14 19" id="KW-0472">Membrane</keyword>
<evidence type="ECO:0000256" key="11">
    <source>
        <dbReference type="ARBA" id="ARBA00022882"/>
    </source>
</evidence>
<keyword evidence="15" id="KW-1015">Disulfide bond</keyword>
<dbReference type="Pfam" id="PF10170">
    <property type="entry name" value="C6_DPF"/>
    <property type="match status" value="1"/>
</dbReference>
<dbReference type="InterPro" id="IPR000980">
    <property type="entry name" value="SH2"/>
</dbReference>
<feature type="region of interest" description="Disordered" evidence="18">
    <location>
        <begin position="4804"/>
        <end position="4823"/>
    </location>
</feature>
<dbReference type="PRINTS" id="PR01995">
    <property type="entry name" value="UPF0595"/>
</dbReference>
<evidence type="ECO:0000256" key="13">
    <source>
        <dbReference type="ARBA" id="ARBA00023065"/>
    </source>
</evidence>
<evidence type="ECO:0000313" key="21">
    <source>
        <dbReference type="EnsemblMetazoa" id="PPA07215.1"/>
    </source>
</evidence>
<feature type="compositionally biased region" description="Basic residues" evidence="18">
    <location>
        <begin position="2538"/>
        <end position="2547"/>
    </location>
</feature>
<feature type="region of interest" description="Disordered" evidence="18">
    <location>
        <begin position="1617"/>
        <end position="1650"/>
    </location>
</feature>
<evidence type="ECO:0000256" key="5">
    <source>
        <dbReference type="ARBA" id="ARBA00022568"/>
    </source>
</evidence>
<dbReference type="SUPFAM" id="SSF50044">
    <property type="entry name" value="SH3-domain"/>
    <property type="match status" value="2"/>
</dbReference>
<sequence length="4952" mass="559914">MVALLLLLLVFCTAIETSDNIFGSSFLVFESEGARSTIYLQRSEHGNKGLKYLNVSIEQNVDDVPYQSILGGQVLTPENGPHIFDLHDESEDLNFIVNFIDPCCGDKWVASIEYDEYQDTLVISYESCNQSVIPYESIVDSNVCYSTTLQMGSHCSLFCTCGSLPLDGKCPSPDLAPMIECNDFDHSFDTCNHDPQPSITHKMSFHWQFSMGVGEGTITSRVIENEKVVAFNLINDQFQFMEIEIYRVFGSKIDSSKEFNIMFDQSFVLTMKVGFTNLALRFDVSSEGEVAVLYKNCEQFEMSEKGDCYGGMDNGLFYFCEEDGVKESEHAYKGCFNPTPLTNNAELKLFFVDSHLSTEVGNFEMSQTSDKPGILHMKYTRVMYSSDVFVFVDDQVVSYMLETDAIWDDEPNVITIKIREIADDSVEGHVEILFTDDGRIMTEVDGCNQFEIYSDQDPIQCRSQSSEQNSFCFCNRIQADQINCRLPTNPILTCTSDDPRTRSTDDPEIFQQFAVTIFAGPQQAEYKLSWEWEKTMGAFFFLKEMEYVNIDGAAEFHTLDVLNGLIREKSFFVSYGDRVTISLPQGFGELFVMHFVPQSSGIELFYRDCSIGVISLTAPEHLPCLIDSTGGWNYSICPGAPTENPQQFRPCVPPMNPQVLNFDLIADLDSAYLYVGTARMDLQVYWNEDRPDYFDFNIKDYRRFGDVQLLINNKEYFGSQGAVFGIGTMIPIDYMINGKRIFGILLDLNSPTVSVVANDCEQFKLSENICRGLHTIFYSLKFCGTSDWISHNLLTCSGKTDPPIVIPSDTPHETYKMHFSYSKNSRSLKGFVTEEVKEDEGEILERSLVFSWIDDAVEDPSPFPFLVSFTTMGKTIEQTTPLYAYSIPFEVDSPLIFRVSDSSLKSSLFEFSIIIGETTSRVIYEECDQFSIGEPDGICFGTTENYLCNGEKGDDKPLLPFLTCNPTDEPPLTDLRAFFIYQDGQKLFTWDVMMTKDNVTGGWVVEATETGSTEMQGAVARRNSAASTLTFTVSVGEATVFSVVERQSGKTLDSFTILPSSQSVAVLYKDCTQFTMGEMDTVQCFYQIDTKICNGEPTKETINNPVNVCNFMRFSLHDNNYGLVSQRKSEKRSQDQSSTYLQDITIIPPKTSTFPLKITVDGDKSDSFHFTLDVLQMITIELAPVQTFSLLALDVSTTVLSDSYCRQFEMEQVENLGACYSDGGVKLCPTQDSWITTSFALTYYSFGFNAYNLPGVGNLHITHFSPSYPPKSYSLLYGDWSLSESEFQAYIGDKIMKNFTHYALQPDGSAYFSYPYIPSSSFSIQLENGLSTAVLHEGCFQFFMEDQDGQCFKDTKTSLCEAQGGSTMNDYKECHSSSPSPPHLVTSTETNQPMEMTTVEEERTTAEEERSTTVSTTEEKTTTVEEEKMTTTEKNEEERSTTSSQVTEGERTTTSMEWTTERTIPTTKTTTVTIPTIPTNPMTTIPPTNIFYASIVLEEVTIGIEKNVDESTKDCKIVFEVKAVFSSRPSYKIYIDTIEYPYGTPFQVVRHNVGEVLNVTIASGTEKITCVELEIHTSNCTVLELDDCPQFTLEENVNECRSSDLICLCASSASSCPVQEDPLRTKTTSLLPSSSPTPTTEGDSTSLNTIEWTTESIESTTTLKNVNWTTESLVSTTLTSFESTLATSPPSHFLSSERTSTPSIETNPGSTILSTSTSSLSTKMTTPPKKSLDDLSDLANTTITIDNVSQVLEETNEIVGVGSQRMEGQHIFYVSQILFNSANVTGISESDALLVLDTLDDTLGAPEQSFQDSSDNHDQAPQKFLQALPLLVVNSPSEKLFLNGKQLGFSSQKHACIDEQESSVFGLADTDDGFVEYSDGKDGNQPKSSIEIPTEAVCGSSGTHSFFSIHRTTKLFLGGMNYRKLAVKSSWFGSSDAEYEQSSQSSAVLYSNFAVDDDYDDVTEEEALPEACSSQQSLLADQPVLTATVLDASDGELKFVSRDEQNGGKMATITIDLTDFLRPLHGGLSFSWWDESSLQWSSSDHCQLREGQWGGKVIADCFHLTDFTLIVDGTVNDPCVCDTGLIIVGYVISAISICSLFLVVLATVVNRIPSIARMKAFSFIREDLFRNRFHSVDILYTISLLFFYLIFTFFHDSSVAGHSCVVFSVISYSLLFCTILLTLFQSFRTIATFSPYPIIRRVLSFASHQIFVCTVSAGAPFLISTILAIVSNFFDRDDGFCWVRPDYITFAVVVPLSVLIVNGIICTILVVIRLYQEQKSQLMTGKNHLKRRIISVLIMQFTLGMPWILQYFTLYAPTSTVFHYLFTIVNGSQGIVLLLLYIYRRERRMTSMRRRKGAAMVARGAQAREMGAKHTSEDEEYYDDELDGKSTDGINPPRNQSTSIPKVPNANDVPSSQMPPTPKDLTQVETVTPPCESPPKSQQANLDCASGGLSKGTSPANNTGTGTGTGTTPGNDATGTVTPQSSVKKKDQSNKTKENNTEKSENLMIETVSTVPDSLMERGNTTKTKDASKYTPPSRKKKGKRRTLMTEKTAKTLQSPIKKTQIEKKEQKLSPSGLREKGPENPIDEDIIEHTGEYPSDDYEKKTRDTRDTRETRETRETRDIDETKTKEDKRSVDGQLPTPPSIKVDSTQCSHTRKISHNVLMCDNQERGERKKKSKKEKKSRRDQSEDNEKEADVIIQEPIPPVEMAYLPVKEVDQPSSVVPPATVPTTSTVDKPPIDPSTSQEKKEDEEDEMKIDPWIPFDCSVCKLNAKCYYRELRYSTPVFFMRDPFTAPPRVRGRKPVLNDFVVIGALCEICNQPSCLAKSCTLYFGGHFCSPCVGRERRRFPEKLVEGVAKARSVLSSYIGQVISLSLCLNENDITVCANVLSEKMVELFESITFSKEIPRMYEPYMSPEQYDPRKELKESARIVENYMNKRAKTAWDAKQSMETRSPTNYTDEEVNNKNSRHFIRYMSAKKGSDATVIYPHNHLGEKDDVNETRHFEWTVNANFYQLNTSNVASAVHVPTPLYDRDAQLLQKLDWSQIDVLYRSKRDEISDLGFQLFCSESGFMRFFPATTWYWENEEAKLDLFDCRNTEWYINSATCSKNVIIMLDMSGSMLGQRFEIAKQTTEAILETLSHNDYFNMMTFSKEVKFLDSCNGTSGLLQATMRNKKDLRERLDFATSEGKAEYEIALREAFAQLLQLPPVNWTTKEAQELRPHNSTDTKLVYLSEHIMIVPKNYEEIIENATKAPNNPACENVIMLITDGAPQRYEAVFKKYNKEKKVRFFSFLIGEEAIDFDQVKWMACNNAGFMVHIANMADVEEKVQHYIRVMSRPVGEDAALTTINDAMWSGVYRERLFSPRALVLEENDRAPNKTYAQMNKIASKKKIHIRRQEARSRMFVTTVSYPVSVNGQFMGVAAVNIPLTEISQLAAPMMIGGRSYYFMLDRNGFVMFHPQLRAMEERQDKSRTHKPNYNNMDILELEVPEDSQVRKLVLKCDNTEPKQIKMLFASDSLDRVYPQSNEYYTECVGPNKDFVLGLAISGGDNYRIKQKTDFQYDNIDMSWFAEPSHTWRIHPHWRYCILNDSTTDTKEEAFKTYVQQMHDKKKLPGRCIPRKKLVERLLFDMKSTAPLRGKWTSNEDKMQHHEAHVVYFTSPSGMIRFHNVTLKNFSYTDITIDFMSYASTTDTFQDKYEHFIAETNRKSVDDKYYRRAIRNDGVIVFDINYMSKIWYKEETLSPFGLKENATMLYSAYRSIKLGQATLGVSGMELGYDAMVKILSNHGCRIQNESKWCVLLDEHGYVFFSSIEGITHYANFYTKEGDRHLGKWFGKINRVAQRAMELLVEKKYYIKYKYLDHQAICKTEKPATMGASRAETWLRSIVKLLLSTLLRLLKQFDAFTAFGIVHNMIQPVEAYTSSFHDIRESFSCTKSSHFYFANRKEPRSANDVNLVDNLKSERPCGPSKCSVNMQAAFVDNTNLVMVWIQQDKGSANCYDESQCPMQSSDIKFEWEKEANSTTAGWQVPDDERCMRQDPIRPGGFYRCTNRTRESEEGMPCSGVSSLSIALLSLFTVSLYCYFSRFPRPLSSKNCDTLAIVPIGRMTSKSFDPYEWFSYYYAKMGREEATKILLDPLIEVGTFLLRDSSREGEYSLSVRESANENDPKAVRHYLIQQAVDDELNKCIKIGSQCFEDIPSMLNYYKMRLLENCSLTQPYRNMQVTKMIGKWRFVGESDADLSFAQGEELEVMGEHEPGWLRARNAIGRVGRVPADYVGEPEYEPLPKGVPLREMVDRTDVDLDTMNPWEKATQKRSFPCWARASFSYVPNIFDKERIAVKKRDIIYVLEVRETGWAKGRVYGEGVIPMENGEDEPVEDNDEEVVLEDIYADPNKIAVTLEFSLPLFSFSARKKKEYQKERKAASESIDEDLLECTMEGCDCDGECTADSSPLLECHDSCSCVATGCRNRRVQFGVKKRVEIRPSEGKGMGLFAMENIGRGEFVCEYAGEMVSKEEVERRKEEEGGSRQHNYVLTVKEHCADDTLHTWFIDPSRKGNIGRFCNHSCDPCLGVVVLRVGTIAPIVGLFALRDIPSGIELCYDYGESALEGGEGGEGRKNCLCGTTQSVKMGRAQRKSRKKMNKVDGTALRDPTANAYREMPATHNRDPSTSDQETPKAVRELLKRIEEGKQKGKVIKRTFPKKQDKVTSSLAAVGIQKRGRESIKQTIGRMHEKINTEVDEARIMAKAGVAGKDSKQIAKEYKEMDETARAKREHKLLKRKKEEEEKFGHARDKTIKRLQMIEDERMRDGSKAGRKKMNKINREREKRKEERVILEKESMLDAKEVIDFGERYDAPPTFKGKLKCRIDPISAKAGAKSTLLVHSMLGEKRKREEGEEKVIDIPSSEASKKDKKEPMTALMMAERQRVIDAYRKGKRDRNGGVTGVRALKDTIDL</sequence>
<dbReference type="PANTHER" id="PTHR10166">
    <property type="entry name" value="VOLTAGE-DEPENDENT CALCIUM CHANNEL SUBUNIT ALPHA-2/DELTA-RELATED"/>
    <property type="match status" value="1"/>
</dbReference>
<feature type="compositionally biased region" description="Low complexity" evidence="18">
    <location>
        <begin position="1708"/>
        <end position="1729"/>
    </location>
</feature>
<dbReference type="InterPro" id="IPR051173">
    <property type="entry name" value="Ca_channel_alpha-2/delta"/>
</dbReference>
<feature type="region of interest" description="Disordered" evidence="18">
    <location>
        <begin position="2363"/>
        <end position="2702"/>
    </location>
</feature>
<dbReference type="GO" id="GO:0004888">
    <property type="term" value="F:transmembrane signaling receptor activity"/>
    <property type="evidence" value="ECO:0007669"/>
    <property type="project" value="InterPro"/>
</dbReference>
<dbReference type="InterPro" id="IPR046341">
    <property type="entry name" value="SET_dom_sf"/>
</dbReference>
<dbReference type="InterPro" id="IPR017981">
    <property type="entry name" value="GPCR_2-like_7TM"/>
</dbReference>
<evidence type="ECO:0000256" key="8">
    <source>
        <dbReference type="ARBA" id="ARBA00022723"/>
    </source>
</evidence>
<feature type="region of interest" description="Disordered" evidence="18">
    <location>
        <begin position="2721"/>
        <end position="2755"/>
    </location>
</feature>
<feature type="region of interest" description="Disordered" evidence="18">
    <location>
        <begin position="4656"/>
        <end position="4675"/>
    </location>
</feature>
<evidence type="ECO:0000256" key="6">
    <source>
        <dbReference type="ARBA" id="ARBA00022673"/>
    </source>
</evidence>
<feature type="compositionally biased region" description="Low complexity" evidence="18">
    <location>
        <begin position="1625"/>
        <end position="1650"/>
    </location>
</feature>
<dbReference type="Gene3D" id="2.170.270.10">
    <property type="entry name" value="SET domain"/>
    <property type="match status" value="1"/>
</dbReference>
<feature type="signal peptide" evidence="20">
    <location>
        <begin position="1"/>
        <end position="17"/>
    </location>
</feature>
<organism evidence="21 22">
    <name type="scientific">Pristionchus pacificus</name>
    <name type="common">Parasitic nematode worm</name>
    <dbReference type="NCBI Taxonomy" id="54126"/>
    <lineage>
        <taxon>Eukaryota</taxon>
        <taxon>Metazoa</taxon>
        <taxon>Ecdysozoa</taxon>
        <taxon>Nematoda</taxon>
        <taxon>Chromadorea</taxon>
        <taxon>Rhabditida</taxon>
        <taxon>Rhabditina</taxon>
        <taxon>Diplogasteromorpha</taxon>
        <taxon>Diplogasteroidea</taxon>
        <taxon>Neodiplogasteridae</taxon>
        <taxon>Pristionchus</taxon>
    </lineage>
</organism>
<dbReference type="Pfam" id="PF08473">
    <property type="entry name" value="VGCC_alpha2"/>
    <property type="match status" value="1"/>
</dbReference>
<evidence type="ECO:0000256" key="1">
    <source>
        <dbReference type="ARBA" id="ARBA00004141"/>
    </source>
</evidence>
<feature type="compositionally biased region" description="Basic and acidic residues" evidence="18">
    <location>
        <begin position="2564"/>
        <end position="2583"/>
    </location>
</feature>
<dbReference type="PROSITE" id="PS50280">
    <property type="entry name" value="SET"/>
    <property type="match status" value="1"/>
</dbReference>
<feature type="region of interest" description="Disordered" evidence="18">
    <location>
        <begin position="1371"/>
        <end position="1457"/>
    </location>
</feature>
<reference evidence="21" key="2">
    <citation type="submission" date="2022-06" db="UniProtKB">
        <authorList>
            <consortium name="EnsemblMetazoa"/>
        </authorList>
    </citation>
    <scope>IDENTIFICATION</scope>
    <source>
        <strain evidence="21">PS312</strain>
    </source>
</reference>
<feature type="compositionally biased region" description="Acidic residues" evidence="18">
    <location>
        <begin position="2377"/>
        <end position="2386"/>
    </location>
</feature>
<keyword evidence="6" id="KW-0107">Calcium channel</keyword>
<accession>A0A2A6CBK0</accession>
<feature type="transmembrane region" description="Helical" evidence="19">
    <location>
        <begin position="2133"/>
        <end position="2154"/>
    </location>
</feature>
<dbReference type="Pfam" id="PF08399">
    <property type="entry name" value="VWA_N"/>
    <property type="match status" value="1"/>
</dbReference>
<dbReference type="CDD" id="cd13952">
    <property type="entry name" value="7tm_classB"/>
    <property type="match status" value="1"/>
</dbReference>
<comment type="subcellular location">
    <subcellularLocation>
        <location evidence="1">Membrane</location>
        <topology evidence="1">Multi-pass membrane protein</topology>
    </subcellularLocation>
    <subcellularLocation>
        <location evidence="2">Membrane</location>
        <topology evidence="2">Single-pass type I membrane protein</topology>
    </subcellularLocation>
</comment>
<dbReference type="SUPFAM" id="SSF82199">
    <property type="entry name" value="SET domain"/>
    <property type="match status" value="1"/>
</dbReference>
<dbReference type="Pfam" id="PF14604">
    <property type="entry name" value="SH3_9"/>
    <property type="match status" value="1"/>
</dbReference>
<feature type="compositionally biased region" description="Polar residues" evidence="18">
    <location>
        <begin position="1689"/>
        <end position="1707"/>
    </location>
</feature>
<dbReference type="Pfam" id="PF13519">
    <property type="entry name" value="VWA_2"/>
    <property type="match status" value="1"/>
</dbReference>
<dbReference type="GO" id="GO:0005891">
    <property type="term" value="C:voltage-gated calcium channel complex"/>
    <property type="evidence" value="ECO:0000318"/>
    <property type="project" value="GO_Central"/>
</dbReference>
<feature type="transmembrane region" description="Helical" evidence="19">
    <location>
        <begin position="2087"/>
        <end position="2112"/>
    </location>
</feature>
<dbReference type="InterPro" id="IPR013680">
    <property type="entry name" value="VDCC_a2/dsu"/>
</dbReference>
<dbReference type="Gene3D" id="3.40.50.410">
    <property type="entry name" value="von Willebrand factor, type A domain"/>
    <property type="match status" value="1"/>
</dbReference>
<keyword evidence="17" id="KW-0407">Ion channel</keyword>
<feature type="transmembrane region" description="Helical" evidence="19">
    <location>
        <begin position="2250"/>
        <end position="2272"/>
    </location>
</feature>
<feature type="transmembrane region" description="Helical" evidence="19">
    <location>
        <begin position="2160"/>
        <end position="2184"/>
    </location>
</feature>
<feature type="transmembrane region" description="Helical" evidence="19">
    <location>
        <begin position="2205"/>
        <end position="2230"/>
    </location>
</feature>
<dbReference type="EnsemblMetazoa" id="PPA07215.1">
    <property type="protein sequence ID" value="PPA07215.1"/>
    <property type="gene ID" value="WBGene00096769"/>
</dbReference>
<evidence type="ECO:0000256" key="3">
    <source>
        <dbReference type="ARBA" id="ARBA00022443"/>
    </source>
</evidence>
<dbReference type="FunFam" id="3.30.450.20:FF:000433">
    <property type="entry name" value="Uncharacterized protein"/>
    <property type="match status" value="1"/>
</dbReference>
<dbReference type="InterPro" id="IPR001452">
    <property type="entry name" value="SH3_domain"/>
</dbReference>
<evidence type="ECO:0000256" key="4">
    <source>
        <dbReference type="ARBA" id="ARBA00022448"/>
    </source>
</evidence>
<keyword evidence="4" id="KW-0813">Transport</keyword>
<dbReference type="InterPro" id="IPR002035">
    <property type="entry name" value="VWF_A"/>
</dbReference>
<evidence type="ECO:0000256" key="10">
    <source>
        <dbReference type="ARBA" id="ARBA00022837"/>
    </source>
</evidence>
<dbReference type="SUPFAM" id="SSF53300">
    <property type="entry name" value="vWA-like"/>
    <property type="match status" value="1"/>
</dbReference>
<evidence type="ECO:0000256" key="2">
    <source>
        <dbReference type="ARBA" id="ARBA00004479"/>
    </source>
</evidence>
<dbReference type="PROSITE" id="PS50234">
    <property type="entry name" value="VWFA"/>
    <property type="match status" value="1"/>
</dbReference>
<dbReference type="PANTHER" id="PTHR10166:SF37">
    <property type="entry name" value="STOLID, ISOFORM H"/>
    <property type="match status" value="1"/>
</dbReference>
<keyword evidence="9 20" id="KW-0732">Signal</keyword>
<dbReference type="PROSITE" id="PS50001">
    <property type="entry name" value="SH2"/>
    <property type="match status" value="1"/>
</dbReference>
<dbReference type="SUPFAM" id="SSF55550">
    <property type="entry name" value="SH2 domain"/>
    <property type="match status" value="1"/>
</dbReference>
<dbReference type="GO" id="GO:0046872">
    <property type="term" value="F:metal ion binding"/>
    <property type="evidence" value="ECO:0007669"/>
    <property type="project" value="UniProtKB-KW"/>
</dbReference>
<feature type="compositionally biased region" description="Basic and acidic residues" evidence="18">
    <location>
        <begin position="1400"/>
        <end position="1440"/>
    </location>
</feature>
<accession>A0A8R1U8D9</accession>